<reference evidence="3 4" key="1">
    <citation type="journal article" date="2012" name="Science">
        <title>The Paleozoic origin of enzymatic lignin decomposition reconstructed from 31 fungal genomes.</title>
        <authorList>
            <person name="Floudas D."/>
            <person name="Binder M."/>
            <person name="Riley R."/>
            <person name="Barry K."/>
            <person name="Blanchette R.A."/>
            <person name="Henrissat B."/>
            <person name="Martinez A.T."/>
            <person name="Otillar R."/>
            <person name="Spatafora J.W."/>
            <person name="Yadav J.S."/>
            <person name="Aerts A."/>
            <person name="Benoit I."/>
            <person name="Boyd A."/>
            <person name="Carlson A."/>
            <person name="Copeland A."/>
            <person name="Coutinho P.M."/>
            <person name="de Vries R.P."/>
            <person name="Ferreira P."/>
            <person name="Findley K."/>
            <person name="Foster B."/>
            <person name="Gaskell J."/>
            <person name="Glotzer D."/>
            <person name="Gorecki P."/>
            <person name="Heitman J."/>
            <person name="Hesse C."/>
            <person name="Hori C."/>
            <person name="Igarashi K."/>
            <person name="Jurgens J.A."/>
            <person name="Kallen N."/>
            <person name="Kersten P."/>
            <person name="Kohler A."/>
            <person name="Kuees U."/>
            <person name="Kumar T.K.A."/>
            <person name="Kuo A."/>
            <person name="LaButti K."/>
            <person name="Larrondo L.F."/>
            <person name="Lindquist E."/>
            <person name="Ling A."/>
            <person name="Lombard V."/>
            <person name="Lucas S."/>
            <person name="Lundell T."/>
            <person name="Martin R."/>
            <person name="McLaughlin D.J."/>
            <person name="Morgenstern I."/>
            <person name="Morin E."/>
            <person name="Murat C."/>
            <person name="Nagy L.G."/>
            <person name="Nolan M."/>
            <person name="Ohm R.A."/>
            <person name="Patyshakuliyeva A."/>
            <person name="Rokas A."/>
            <person name="Ruiz-Duenas F.J."/>
            <person name="Sabat G."/>
            <person name="Salamov A."/>
            <person name="Samejima M."/>
            <person name="Schmutz J."/>
            <person name="Slot J.C."/>
            <person name="St John F."/>
            <person name="Stenlid J."/>
            <person name="Sun H."/>
            <person name="Sun S."/>
            <person name="Syed K."/>
            <person name="Tsang A."/>
            <person name="Wiebenga A."/>
            <person name="Young D."/>
            <person name="Pisabarro A."/>
            <person name="Eastwood D.C."/>
            <person name="Martin F."/>
            <person name="Cullen D."/>
            <person name="Grigoriev I.V."/>
            <person name="Hibbett D.S."/>
        </authorList>
    </citation>
    <scope>NUCLEOTIDE SEQUENCE</scope>
    <source>
        <strain evidence="4">FP-58527</strain>
    </source>
</reference>
<dbReference type="HOGENOM" id="CLU_762989_0_0_1"/>
<organism evidence="3 4">
    <name type="scientific">Fomitopsis schrenkii</name>
    <name type="common">Brown rot fungus</name>
    <dbReference type="NCBI Taxonomy" id="2126942"/>
    <lineage>
        <taxon>Eukaryota</taxon>
        <taxon>Fungi</taxon>
        <taxon>Dikarya</taxon>
        <taxon>Basidiomycota</taxon>
        <taxon>Agaricomycotina</taxon>
        <taxon>Agaricomycetes</taxon>
        <taxon>Polyporales</taxon>
        <taxon>Fomitopsis</taxon>
    </lineage>
</organism>
<dbReference type="EMBL" id="KE504122">
    <property type="protein sequence ID" value="EPT06023.1"/>
    <property type="molecule type" value="Genomic_DNA"/>
</dbReference>
<feature type="coiled-coil region" evidence="1">
    <location>
        <begin position="245"/>
        <end position="312"/>
    </location>
</feature>
<proteinExistence type="predicted"/>
<dbReference type="Proteomes" id="UP000015241">
    <property type="component" value="Unassembled WGS sequence"/>
</dbReference>
<dbReference type="OrthoDB" id="2798460at2759"/>
<feature type="coiled-coil region" evidence="1">
    <location>
        <begin position="186"/>
        <end position="220"/>
    </location>
</feature>
<evidence type="ECO:0000313" key="3">
    <source>
        <dbReference type="EMBL" id="EPT06023.1"/>
    </source>
</evidence>
<accession>S8EPH7</accession>
<evidence type="ECO:0000256" key="2">
    <source>
        <dbReference type="SAM" id="MobiDB-lite"/>
    </source>
</evidence>
<feature type="region of interest" description="Disordered" evidence="2">
    <location>
        <begin position="333"/>
        <end position="363"/>
    </location>
</feature>
<protein>
    <submittedName>
        <fullName evidence="3">Uncharacterized protein</fullName>
    </submittedName>
</protein>
<name>S8EPH7_FOMSC</name>
<gene>
    <name evidence="3" type="ORF">FOMPIDRAFT_83893</name>
</gene>
<dbReference type="InParanoid" id="S8EPH7"/>
<evidence type="ECO:0000256" key="1">
    <source>
        <dbReference type="SAM" id="Coils"/>
    </source>
</evidence>
<evidence type="ECO:0000313" key="4">
    <source>
        <dbReference type="Proteomes" id="UP000015241"/>
    </source>
</evidence>
<sequence>MSLLPTPVSTPEARSRLSMDRMKKTVTAGIKRSQSVRLPPVATPRSLFTPCGGEPRELLRYSRSTRPFPSMHRKTLSLDVSRSSILLPAFDATIPLPPIPSDVEENVEGTVGASLAQRVELLTSQVNKMQSERNARAATEDALRLEVRNLALERETLRQHVHSLQGVVRSSSRRMNDCVDASASALETERELRREIEARARRAEDRILLLQNENAVLTQSKAKADKEAARCIADAKQWQEKLRAMQDTQALAVKNIRTIEELEEENTELKTAMHAFARGSTDIIVLQLELIIERLRADLTRYKAQQEKLKYKGKENEFRRRDSGVLQEMRKTTQAIKVSSHPGYCESPTDYGNTRRQQHIELP</sequence>
<keyword evidence="1" id="KW-0175">Coiled coil</keyword>
<keyword evidence="4" id="KW-1185">Reference proteome</keyword>
<dbReference type="AlphaFoldDB" id="S8EPH7"/>